<protein>
    <submittedName>
        <fullName evidence="3">Uncharacterized protein</fullName>
    </submittedName>
</protein>
<comment type="caution">
    <text evidence="3">The sequence shown here is derived from an EMBL/GenBank/DDBJ whole genome shotgun (WGS) entry which is preliminary data.</text>
</comment>
<evidence type="ECO:0000313" key="4">
    <source>
        <dbReference type="Proteomes" id="UP000283509"/>
    </source>
</evidence>
<feature type="compositionally biased region" description="Polar residues" evidence="1">
    <location>
        <begin position="1"/>
        <end position="16"/>
    </location>
</feature>
<gene>
    <name evidence="3" type="ORF">C7M84_002933</name>
</gene>
<feature type="compositionally biased region" description="Basic and acidic residues" evidence="1">
    <location>
        <begin position="24"/>
        <end position="35"/>
    </location>
</feature>
<feature type="compositionally biased region" description="Basic and acidic residues" evidence="1">
    <location>
        <begin position="300"/>
        <end position="309"/>
    </location>
</feature>
<feature type="region of interest" description="Disordered" evidence="1">
    <location>
        <begin position="1"/>
        <end position="59"/>
    </location>
</feature>
<sequence length="318" mass="35034">MQDSSTSTPSLTSAESESADTEDQDGKIRDKRSIEVNHGVSEVRSSEEDVVNGTRTTPPAICNKENDLCTWLLEVMEGVENVTREVKEGHETKDTLKEINALGKELRQVVDQVESDPRFVESLKGDVLVSDVRQLHQGLGDAEGTLAEKLIKLNKTNPLLLILLGAIGAGILLALLVVSAFAIHKQKNLRLEGGHGKINGTSIPVQSFKECPPPTLIPRPRSSIESYTQRETPRSSFDSASLPTDNRPSSDPRGTYDSGYKKTPSPYYSVPRPLGETRRAPNDSREHRLSGRSDDEEDFRDPYSLEGRGHNVKRIHSG</sequence>
<dbReference type="Proteomes" id="UP000283509">
    <property type="component" value="Unassembled WGS sequence"/>
</dbReference>
<name>A0A423TPI0_PENVA</name>
<keyword evidence="4" id="KW-1185">Reference proteome</keyword>
<dbReference type="AlphaFoldDB" id="A0A423TPI0"/>
<organism evidence="3 4">
    <name type="scientific">Penaeus vannamei</name>
    <name type="common">Whiteleg shrimp</name>
    <name type="synonym">Litopenaeus vannamei</name>
    <dbReference type="NCBI Taxonomy" id="6689"/>
    <lineage>
        <taxon>Eukaryota</taxon>
        <taxon>Metazoa</taxon>
        <taxon>Ecdysozoa</taxon>
        <taxon>Arthropoda</taxon>
        <taxon>Crustacea</taxon>
        <taxon>Multicrustacea</taxon>
        <taxon>Malacostraca</taxon>
        <taxon>Eumalacostraca</taxon>
        <taxon>Eucarida</taxon>
        <taxon>Decapoda</taxon>
        <taxon>Dendrobranchiata</taxon>
        <taxon>Penaeoidea</taxon>
        <taxon>Penaeidae</taxon>
        <taxon>Penaeus</taxon>
    </lineage>
</organism>
<keyword evidence="2" id="KW-0472">Membrane</keyword>
<evidence type="ECO:0000256" key="1">
    <source>
        <dbReference type="SAM" id="MobiDB-lite"/>
    </source>
</evidence>
<evidence type="ECO:0000313" key="3">
    <source>
        <dbReference type="EMBL" id="ROT78348.1"/>
    </source>
</evidence>
<accession>A0A423TPI0</accession>
<reference evidence="3 4" key="1">
    <citation type="submission" date="2018-04" db="EMBL/GenBank/DDBJ databases">
        <authorList>
            <person name="Zhang X."/>
            <person name="Yuan J."/>
            <person name="Li F."/>
            <person name="Xiang J."/>
        </authorList>
    </citation>
    <scope>NUCLEOTIDE SEQUENCE [LARGE SCALE GENOMIC DNA]</scope>
    <source>
        <tissue evidence="3">Muscle</tissue>
    </source>
</reference>
<dbReference type="EMBL" id="QCYY01001398">
    <property type="protein sequence ID" value="ROT78348.1"/>
    <property type="molecule type" value="Genomic_DNA"/>
</dbReference>
<evidence type="ECO:0000256" key="2">
    <source>
        <dbReference type="SAM" id="Phobius"/>
    </source>
</evidence>
<feature type="compositionally biased region" description="Polar residues" evidence="1">
    <location>
        <begin position="223"/>
        <end position="249"/>
    </location>
</feature>
<reference evidence="3 4" key="2">
    <citation type="submission" date="2019-01" db="EMBL/GenBank/DDBJ databases">
        <title>The decoding of complex shrimp genome reveals the adaptation for benthos swimmer, frequently molting mechanism and breeding impact on genome.</title>
        <authorList>
            <person name="Sun Y."/>
            <person name="Gao Y."/>
            <person name="Yu Y."/>
        </authorList>
    </citation>
    <scope>NUCLEOTIDE SEQUENCE [LARGE SCALE GENOMIC DNA]</scope>
    <source>
        <tissue evidence="3">Muscle</tissue>
    </source>
</reference>
<proteinExistence type="predicted"/>
<feature type="compositionally biased region" description="Basic and acidic residues" evidence="1">
    <location>
        <begin position="275"/>
        <end position="293"/>
    </location>
</feature>
<keyword evidence="2" id="KW-1133">Transmembrane helix</keyword>
<keyword evidence="2" id="KW-0812">Transmembrane</keyword>
<feature type="region of interest" description="Disordered" evidence="1">
    <location>
        <begin position="202"/>
        <end position="318"/>
    </location>
</feature>
<dbReference type="OrthoDB" id="6381568at2759"/>
<feature type="transmembrane region" description="Helical" evidence="2">
    <location>
        <begin position="159"/>
        <end position="183"/>
    </location>
</feature>